<name>A0ABP5X4G6_9ACTN</name>
<feature type="region of interest" description="Disordered" evidence="1">
    <location>
        <begin position="1"/>
        <end position="71"/>
    </location>
</feature>
<comment type="caution">
    <text evidence="2">The sequence shown here is derived from an EMBL/GenBank/DDBJ whole genome shotgun (WGS) entry which is preliminary data.</text>
</comment>
<evidence type="ECO:0000313" key="3">
    <source>
        <dbReference type="Proteomes" id="UP001501638"/>
    </source>
</evidence>
<dbReference type="RefSeq" id="WP_344322553.1">
    <property type="nucleotide sequence ID" value="NZ_BAAASZ010000020.1"/>
</dbReference>
<accession>A0ABP5X4G6</accession>
<evidence type="ECO:0000256" key="1">
    <source>
        <dbReference type="SAM" id="MobiDB-lite"/>
    </source>
</evidence>
<evidence type="ECO:0000313" key="2">
    <source>
        <dbReference type="EMBL" id="GAA2442273.1"/>
    </source>
</evidence>
<reference evidence="3" key="1">
    <citation type="journal article" date="2019" name="Int. J. Syst. Evol. Microbiol.">
        <title>The Global Catalogue of Microorganisms (GCM) 10K type strain sequencing project: providing services to taxonomists for standard genome sequencing and annotation.</title>
        <authorList>
            <consortium name="The Broad Institute Genomics Platform"/>
            <consortium name="The Broad Institute Genome Sequencing Center for Infectious Disease"/>
            <person name="Wu L."/>
            <person name="Ma J."/>
        </authorList>
    </citation>
    <scope>NUCLEOTIDE SEQUENCE [LARGE SCALE GENOMIC DNA]</scope>
    <source>
        <strain evidence="3">JCM 6305</strain>
    </source>
</reference>
<feature type="compositionally biased region" description="Polar residues" evidence="1">
    <location>
        <begin position="1"/>
        <end position="25"/>
    </location>
</feature>
<organism evidence="2 3">
    <name type="scientific">Streptomyces macrosporus</name>
    <dbReference type="NCBI Taxonomy" id="44032"/>
    <lineage>
        <taxon>Bacteria</taxon>
        <taxon>Bacillati</taxon>
        <taxon>Actinomycetota</taxon>
        <taxon>Actinomycetes</taxon>
        <taxon>Kitasatosporales</taxon>
        <taxon>Streptomycetaceae</taxon>
        <taxon>Streptomyces</taxon>
    </lineage>
</organism>
<keyword evidence="3" id="KW-1185">Reference proteome</keyword>
<protein>
    <submittedName>
        <fullName evidence="2">Uncharacterized protein</fullName>
    </submittedName>
</protein>
<sequence>MSQAHGPIQSPTQITTPNPNQSTPGGTAGARPSGETAESRGRHRGPAAVGEEATVPAQGRHRRPAAQEQVG</sequence>
<dbReference type="Proteomes" id="UP001501638">
    <property type="component" value="Unassembled WGS sequence"/>
</dbReference>
<dbReference type="EMBL" id="BAAASZ010000020">
    <property type="protein sequence ID" value="GAA2442273.1"/>
    <property type="molecule type" value="Genomic_DNA"/>
</dbReference>
<proteinExistence type="predicted"/>
<gene>
    <name evidence="2" type="ORF">GCM10010405_27240</name>
</gene>